<feature type="transmembrane region" description="Helical" evidence="2">
    <location>
        <begin position="74"/>
        <end position="94"/>
    </location>
</feature>
<sequence length="270" mass="30083">MSQFVTKASKTYGKRLFAQHLDQYTPQDPLYEFYTDERGVERRRKRDLPPGLSKRDAKILKSVKKRAHYLDKGFSICGMRFGWTFFISLIPIVGDVTDAALNYRLVVHKARKADIPPWLLKRMLFNNAVSAGVSLVPIVGDVVLAMYKANSRNAFLLEEFLRIRGEEFLKMGGVTEEEGKTGWLSSLVNKAVKGGVSAKDAEQVKPGAGMTKEELKAAGKKDMTTGSGKKRTYSGSSFGFFGSSKKNKSKTPPLTETNVPDKGRFVENVQ</sequence>
<evidence type="ECO:0000313" key="4">
    <source>
        <dbReference type="Proteomes" id="UP000807306"/>
    </source>
</evidence>
<feature type="compositionally biased region" description="Basic and acidic residues" evidence="1">
    <location>
        <begin position="259"/>
        <end position="270"/>
    </location>
</feature>
<dbReference type="Pfam" id="PF13430">
    <property type="entry name" value="DUF4112"/>
    <property type="match status" value="1"/>
</dbReference>
<dbReference type="OrthoDB" id="2103474at2759"/>
<gene>
    <name evidence="3" type="ORF">CPB83DRAFT_807107</name>
</gene>
<dbReference type="PANTHER" id="PTHR35519:SF2">
    <property type="entry name" value="PH DOMAIN PROTEIN"/>
    <property type="match status" value="1"/>
</dbReference>
<keyword evidence="2" id="KW-1133">Transmembrane helix</keyword>
<dbReference type="Proteomes" id="UP000807306">
    <property type="component" value="Unassembled WGS sequence"/>
</dbReference>
<feature type="transmembrane region" description="Helical" evidence="2">
    <location>
        <begin position="128"/>
        <end position="147"/>
    </location>
</feature>
<keyword evidence="2" id="KW-0472">Membrane</keyword>
<dbReference type="InterPro" id="IPR025187">
    <property type="entry name" value="DUF4112"/>
</dbReference>
<feature type="compositionally biased region" description="Low complexity" evidence="1">
    <location>
        <begin position="234"/>
        <end position="244"/>
    </location>
</feature>
<name>A0A9P6ENW9_9AGAR</name>
<evidence type="ECO:0000313" key="3">
    <source>
        <dbReference type="EMBL" id="KAF9532665.1"/>
    </source>
</evidence>
<dbReference type="AlphaFoldDB" id="A0A9P6ENW9"/>
<protein>
    <submittedName>
        <fullName evidence="3">Uncharacterized protein</fullName>
    </submittedName>
</protein>
<organism evidence="3 4">
    <name type="scientific">Crepidotus variabilis</name>
    <dbReference type="NCBI Taxonomy" id="179855"/>
    <lineage>
        <taxon>Eukaryota</taxon>
        <taxon>Fungi</taxon>
        <taxon>Dikarya</taxon>
        <taxon>Basidiomycota</taxon>
        <taxon>Agaricomycotina</taxon>
        <taxon>Agaricomycetes</taxon>
        <taxon>Agaricomycetidae</taxon>
        <taxon>Agaricales</taxon>
        <taxon>Agaricineae</taxon>
        <taxon>Crepidotaceae</taxon>
        <taxon>Crepidotus</taxon>
    </lineage>
</organism>
<evidence type="ECO:0000256" key="1">
    <source>
        <dbReference type="SAM" id="MobiDB-lite"/>
    </source>
</evidence>
<reference evidence="3" key="1">
    <citation type="submission" date="2020-11" db="EMBL/GenBank/DDBJ databases">
        <authorList>
            <consortium name="DOE Joint Genome Institute"/>
            <person name="Ahrendt S."/>
            <person name="Riley R."/>
            <person name="Andreopoulos W."/>
            <person name="Labutti K."/>
            <person name="Pangilinan J."/>
            <person name="Ruiz-Duenas F.J."/>
            <person name="Barrasa J.M."/>
            <person name="Sanchez-Garcia M."/>
            <person name="Camarero S."/>
            <person name="Miyauchi S."/>
            <person name="Serrano A."/>
            <person name="Linde D."/>
            <person name="Babiker R."/>
            <person name="Drula E."/>
            <person name="Ayuso-Fernandez I."/>
            <person name="Pacheco R."/>
            <person name="Padilla G."/>
            <person name="Ferreira P."/>
            <person name="Barriuso J."/>
            <person name="Kellner H."/>
            <person name="Castanera R."/>
            <person name="Alfaro M."/>
            <person name="Ramirez L."/>
            <person name="Pisabarro A.G."/>
            <person name="Kuo A."/>
            <person name="Tritt A."/>
            <person name="Lipzen A."/>
            <person name="He G."/>
            <person name="Yan M."/>
            <person name="Ng V."/>
            <person name="Cullen D."/>
            <person name="Martin F."/>
            <person name="Rosso M.-N."/>
            <person name="Henrissat B."/>
            <person name="Hibbett D."/>
            <person name="Martinez A.T."/>
            <person name="Grigoriev I.V."/>
        </authorList>
    </citation>
    <scope>NUCLEOTIDE SEQUENCE</scope>
    <source>
        <strain evidence="3">CBS 506.95</strain>
    </source>
</reference>
<keyword evidence="2" id="KW-0812">Transmembrane</keyword>
<comment type="caution">
    <text evidence="3">The sequence shown here is derived from an EMBL/GenBank/DDBJ whole genome shotgun (WGS) entry which is preliminary data.</text>
</comment>
<feature type="region of interest" description="Disordered" evidence="1">
    <location>
        <begin position="213"/>
        <end position="270"/>
    </location>
</feature>
<proteinExistence type="predicted"/>
<dbReference type="PANTHER" id="PTHR35519">
    <property type="entry name" value="MEMBRANE PROTEINS"/>
    <property type="match status" value="1"/>
</dbReference>
<dbReference type="EMBL" id="MU157831">
    <property type="protein sequence ID" value="KAF9532665.1"/>
    <property type="molecule type" value="Genomic_DNA"/>
</dbReference>
<feature type="compositionally biased region" description="Basic and acidic residues" evidence="1">
    <location>
        <begin position="213"/>
        <end position="223"/>
    </location>
</feature>
<keyword evidence="4" id="KW-1185">Reference proteome</keyword>
<accession>A0A9P6ENW9</accession>
<evidence type="ECO:0000256" key="2">
    <source>
        <dbReference type="SAM" id="Phobius"/>
    </source>
</evidence>